<dbReference type="EMBL" id="CP002353">
    <property type="protein sequence ID" value="ADV61826.1"/>
    <property type="molecule type" value="Genomic_DNA"/>
</dbReference>
<dbReference type="Gene3D" id="3.90.1150.180">
    <property type="match status" value="1"/>
</dbReference>
<evidence type="ECO:0000256" key="4">
    <source>
        <dbReference type="ARBA" id="ARBA00022898"/>
    </source>
</evidence>
<dbReference type="GO" id="GO:0005737">
    <property type="term" value="C:cytoplasm"/>
    <property type="evidence" value="ECO:0007669"/>
    <property type="project" value="UniProtKB-SubCell"/>
</dbReference>
<evidence type="ECO:0000256" key="3">
    <source>
        <dbReference type="ARBA" id="ARBA00022679"/>
    </source>
</evidence>
<proteinExistence type="inferred from homology"/>
<keyword evidence="12" id="KW-1185">Reference proteome</keyword>
<dbReference type="UniPathway" id="UPA00906">
    <property type="reaction ID" value="UER00896"/>
</dbReference>
<dbReference type="FunCoup" id="E8R6C5">
    <property type="interactions" value="88"/>
</dbReference>
<comment type="function">
    <text evidence="8">Converts seryl-tRNA(Sec) to selenocysteinyl-tRNA(Sec) required for selenoprotein biosynthesis.</text>
</comment>
<dbReference type="GO" id="GO:0001514">
    <property type="term" value="P:selenocysteine incorporation"/>
    <property type="evidence" value="ECO:0007669"/>
    <property type="project" value="UniProtKB-UniRule"/>
</dbReference>
<name>E8R6C5_ISOPI</name>
<evidence type="ECO:0000256" key="9">
    <source>
        <dbReference type="PIRSR" id="PIRSR618319-50"/>
    </source>
</evidence>
<dbReference type="eggNOG" id="COG1921">
    <property type="taxonomic scope" value="Bacteria"/>
</dbReference>
<comment type="catalytic activity">
    <reaction evidence="8">
        <text>L-seryl-tRNA(Sec) + selenophosphate + H(+) = L-selenocysteinyl-tRNA(Sec) + phosphate</text>
        <dbReference type="Rhea" id="RHEA:22728"/>
        <dbReference type="Rhea" id="RHEA-COMP:9742"/>
        <dbReference type="Rhea" id="RHEA-COMP:9743"/>
        <dbReference type="ChEBI" id="CHEBI:15378"/>
        <dbReference type="ChEBI" id="CHEBI:16144"/>
        <dbReference type="ChEBI" id="CHEBI:43474"/>
        <dbReference type="ChEBI" id="CHEBI:78533"/>
        <dbReference type="ChEBI" id="CHEBI:78573"/>
        <dbReference type="EC" id="2.9.1.1"/>
    </reaction>
</comment>
<accession>E8R6C5</accession>
<comment type="pathway">
    <text evidence="8">Aminoacyl-tRNA biosynthesis; selenocysteinyl-tRNA(Sec) biosynthesis; selenocysteinyl-tRNA(Sec) from L-seryl-tRNA(Sec) (bacterial route): step 1/1.</text>
</comment>
<dbReference type="Gene3D" id="3.40.640.10">
    <property type="entry name" value="Type I PLP-dependent aspartate aminotransferase-like (Major domain)"/>
    <property type="match status" value="1"/>
</dbReference>
<evidence type="ECO:0000256" key="8">
    <source>
        <dbReference type="HAMAP-Rule" id="MF_00423"/>
    </source>
</evidence>
<organism evidence="11 12">
    <name type="scientific">Isosphaera pallida (strain ATCC 43644 / DSM 9630 / IS1B)</name>
    <dbReference type="NCBI Taxonomy" id="575540"/>
    <lineage>
        <taxon>Bacteria</taxon>
        <taxon>Pseudomonadati</taxon>
        <taxon>Planctomycetota</taxon>
        <taxon>Planctomycetia</taxon>
        <taxon>Isosphaerales</taxon>
        <taxon>Isosphaeraceae</taxon>
        <taxon>Isosphaera</taxon>
    </lineage>
</organism>
<keyword evidence="3 8" id="KW-0808">Transferase</keyword>
<dbReference type="InterPro" id="IPR004534">
    <property type="entry name" value="SelA_trans"/>
</dbReference>
<sequence>MTDSASRSYSGPGSDPARRLPPVHRVLAEPIWVRPEALAIPPTLRTAAIRQELEALRTRLRAGNDGANPVAEHEIQPDWIAQRAWDRLERGGSQLEVSHPILRPVLNASGVLLHTGLGRAPLAAEAIAAIARTAGTGCDLEFDLVEGRRGERGQRIAALINRLTGAEASLVVNNNAAATILTLGALAKDREVIVSRGQLVEIGGAFRLPEIFEISGARLVEVGTTNKTRLSDYERAITERTAGLLRVHTGNYQIVGFTETVGIAELAELGRSRGIWTIDDIGSGRLNRHLPPGLPQDCEEPTLCGSLQDGADLALCSTDKLLGGPQGGLVVGRADLVERLKRHPLARAFRVDKLTLAALEATLDLIALWGPSAPIPLWRFLSVEPSLIKRSAEALAHAWAAHPGWVVTVEPDRVQVGGGSLPGWELPSWSVVIARERSSSSEVEALAQALRRGTPAVLGRVRRGRLWLNPHGLSESEQVILRDVVAKVAVGDGAELAKPGDSDRHSGFGWTSA</sequence>
<dbReference type="AlphaFoldDB" id="E8R6C5"/>
<dbReference type="InterPro" id="IPR018319">
    <property type="entry name" value="SelA-like"/>
</dbReference>
<comment type="similarity">
    <text evidence="7 8">Belongs to the SelA family.</text>
</comment>
<feature type="modified residue" description="N6-(pyridoxal phosphate)lysine" evidence="8 9">
    <location>
        <position position="320"/>
    </location>
</feature>
<evidence type="ECO:0000313" key="11">
    <source>
        <dbReference type="EMBL" id="ADV61826.1"/>
    </source>
</evidence>
<dbReference type="PANTHER" id="PTHR32328">
    <property type="entry name" value="L-SERYL-TRNA(SEC) SELENIUM TRANSFERASE"/>
    <property type="match status" value="1"/>
</dbReference>
<feature type="compositionally biased region" description="Polar residues" evidence="10">
    <location>
        <begin position="1"/>
        <end position="11"/>
    </location>
</feature>
<evidence type="ECO:0000256" key="1">
    <source>
        <dbReference type="ARBA" id="ARBA00001933"/>
    </source>
</evidence>
<reference evidence="11 12" key="1">
    <citation type="journal article" date="2011" name="Stand. Genomic Sci.">
        <title>Complete genome sequence of Isosphaera pallida type strain (IS1B).</title>
        <authorList>
            <consortium name="US DOE Joint Genome Institute (JGI-PGF)"/>
            <person name="Goker M."/>
            <person name="Cleland D."/>
            <person name="Saunders E."/>
            <person name="Lapidus A."/>
            <person name="Nolan M."/>
            <person name="Lucas S."/>
            <person name="Hammon N."/>
            <person name="Deshpande S."/>
            <person name="Cheng J.F."/>
            <person name="Tapia R."/>
            <person name="Han C."/>
            <person name="Goodwin L."/>
            <person name="Pitluck S."/>
            <person name="Liolios K."/>
            <person name="Pagani I."/>
            <person name="Ivanova N."/>
            <person name="Mavromatis K."/>
            <person name="Pati A."/>
            <person name="Chen A."/>
            <person name="Palaniappan K."/>
            <person name="Land M."/>
            <person name="Hauser L."/>
            <person name="Chang Y.J."/>
            <person name="Jeffries C.D."/>
            <person name="Detter J.C."/>
            <person name="Beck B."/>
            <person name="Woyke T."/>
            <person name="Bristow J."/>
            <person name="Eisen J.A."/>
            <person name="Markowitz V."/>
            <person name="Hugenholtz P."/>
            <person name="Kyrpides N.C."/>
            <person name="Klenk H.P."/>
        </authorList>
    </citation>
    <scope>NUCLEOTIDE SEQUENCE [LARGE SCALE GENOMIC DNA]</scope>
    <source>
        <strain evidence="12">ATCC 43644 / DSM 9630 / IS1B</strain>
    </source>
</reference>
<dbReference type="HAMAP" id="MF_00423">
    <property type="entry name" value="SelA"/>
    <property type="match status" value="1"/>
</dbReference>
<keyword evidence="5 8" id="KW-0648">Protein biosynthesis</keyword>
<dbReference type="Pfam" id="PF03841">
    <property type="entry name" value="SelA"/>
    <property type="match status" value="1"/>
</dbReference>
<dbReference type="GO" id="GO:0004125">
    <property type="term" value="F:L-seryl-tRNA(Sec) selenium transferase activity"/>
    <property type="evidence" value="ECO:0007669"/>
    <property type="project" value="UniProtKB-UniRule"/>
</dbReference>
<evidence type="ECO:0000256" key="10">
    <source>
        <dbReference type="SAM" id="MobiDB-lite"/>
    </source>
</evidence>
<evidence type="ECO:0000256" key="6">
    <source>
        <dbReference type="ARBA" id="ARBA00023266"/>
    </source>
</evidence>
<feature type="region of interest" description="Disordered" evidence="10">
    <location>
        <begin position="1"/>
        <end position="21"/>
    </location>
</feature>
<gene>
    <name evidence="8" type="primary">selA</name>
    <name evidence="11" type="ordered locus">Isop_1240</name>
</gene>
<comment type="cofactor">
    <cofactor evidence="1 8 9">
        <name>pyridoxal 5'-phosphate</name>
        <dbReference type="ChEBI" id="CHEBI:597326"/>
    </cofactor>
</comment>
<evidence type="ECO:0000313" key="12">
    <source>
        <dbReference type="Proteomes" id="UP000008631"/>
    </source>
</evidence>
<dbReference type="EC" id="2.9.1.1" evidence="8"/>
<dbReference type="NCBIfam" id="TIGR00474">
    <property type="entry name" value="selA"/>
    <property type="match status" value="1"/>
</dbReference>
<dbReference type="GO" id="GO:0001717">
    <property type="term" value="P:conversion of seryl-tRNAsec to selenocys-tRNAsec"/>
    <property type="evidence" value="ECO:0007669"/>
    <property type="project" value="UniProtKB-UniRule"/>
</dbReference>
<dbReference type="InterPro" id="IPR015424">
    <property type="entry name" value="PyrdxlP-dep_Trfase"/>
</dbReference>
<evidence type="ECO:0000256" key="2">
    <source>
        <dbReference type="ARBA" id="ARBA00022490"/>
    </source>
</evidence>
<dbReference type="Proteomes" id="UP000008631">
    <property type="component" value="Chromosome"/>
</dbReference>
<evidence type="ECO:0000256" key="7">
    <source>
        <dbReference type="ARBA" id="ARBA00044507"/>
    </source>
</evidence>
<evidence type="ECO:0000256" key="5">
    <source>
        <dbReference type="ARBA" id="ARBA00022917"/>
    </source>
</evidence>
<dbReference type="STRING" id="575540.Isop_1240"/>
<dbReference type="OrthoDB" id="9787096at2"/>
<keyword evidence="4 8" id="KW-0663">Pyridoxal phosphate</keyword>
<dbReference type="RefSeq" id="WP_013564115.1">
    <property type="nucleotide sequence ID" value="NC_014962.1"/>
</dbReference>
<dbReference type="PANTHER" id="PTHR32328:SF0">
    <property type="entry name" value="L-SERYL-TRNA(SEC) SELENIUM TRANSFERASE"/>
    <property type="match status" value="1"/>
</dbReference>
<keyword evidence="6 8" id="KW-0711">Selenium</keyword>
<dbReference type="KEGG" id="ipa:Isop_1240"/>
<comment type="subcellular location">
    <subcellularLocation>
        <location evidence="8">Cytoplasm</location>
    </subcellularLocation>
</comment>
<dbReference type="SUPFAM" id="SSF53383">
    <property type="entry name" value="PLP-dependent transferases"/>
    <property type="match status" value="1"/>
</dbReference>
<keyword evidence="2 8" id="KW-0963">Cytoplasm</keyword>
<dbReference type="HOGENOM" id="CLU_038142_1_0_0"/>
<protein>
    <recommendedName>
        <fullName evidence="8">L-seryl-tRNA(Sec) selenium transferase</fullName>
        <ecNumber evidence="8">2.9.1.1</ecNumber>
    </recommendedName>
    <alternativeName>
        <fullName evidence="8">Selenocysteine synthase</fullName>
        <shortName evidence="8">Sec synthase</shortName>
    </alternativeName>
    <alternativeName>
        <fullName evidence="8">Selenocysteinyl-tRNA(Sec) synthase</fullName>
    </alternativeName>
</protein>
<dbReference type="InParanoid" id="E8R6C5"/>
<dbReference type="InterPro" id="IPR015421">
    <property type="entry name" value="PyrdxlP-dep_Trfase_major"/>
</dbReference>